<dbReference type="RefSeq" id="WP_253855540.1">
    <property type="nucleotide sequence ID" value="NZ_BAAALM010000016.1"/>
</dbReference>
<evidence type="ECO:0000256" key="5">
    <source>
        <dbReference type="ARBA" id="ARBA00022989"/>
    </source>
</evidence>
<dbReference type="Gene3D" id="1.20.1250.20">
    <property type="entry name" value="MFS general substrate transporter like domains"/>
    <property type="match status" value="1"/>
</dbReference>
<feature type="transmembrane region" description="Helical" evidence="7">
    <location>
        <begin position="385"/>
        <end position="405"/>
    </location>
</feature>
<keyword evidence="5 7" id="KW-1133">Transmembrane helix</keyword>
<evidence type="ECO:0000313" key="10">
    <source>
        <dbReference type="Proteomes" id="UP001500467"/>
    </source>
</evidence>
<dbReference type="InterPro" id="IPR010290">
    <property type="entry name" value="TM_effector"/>
</dbReference>
<feature type="transmembrane region" description="Helical" evidence="7">
    <location>
        <begin position="295"/>
        <end position="313"/>
    </location>
</feature>
<dbReference type="Pfam" id="PF05977">
    <property type="entry name" value="MFS_3"/>
    <property type="match status" value="1"/>
</dbReference>
<keyword evidence="10" id="KW-1185">Reference proteome</keyword>
<evidence type="ECO:0000259" key="8">
    <source>
        <dbReference type="PROSITE" id="PS50850"/>
    </source>
</evidence>
<keyword evidence="2" id="KW-0813">Transport</keyword>
<feature type="transmembrane region" description="Helical" evidence="7">
    <location>
        <begin position="260"/>
        <end position="283"/>
    </location>
</feature>
<organism evidence="9 10">
    <name type="scientific">Prauserella alba</name>
    <dbReference type="NCBI Taxonomy" id="176898"/>
    <lineage>
        <taxon>Bacteria</taxon>
        <taxon>Bacillati</taxon>
        <taxon>Actinomycetota</taxon>
        <taxon>Actinomycetes</taxon>
        <taxon>Pseudonocardiales</taxon>
        <taxon>Pseudonocardiaceae</taxon>
        <taxon>Prauserella</taxon>
    </lineage>
</organism>
<keyword evidence="3" id="KW-1003">Cell membrane</keyword>
<dbReference type="PANTHER" id="PTHR23513">
    <property type="entry name" value="INTEGRAL MEMBRANE EFFLUX PROTEIN-RELATED"/>
    <property type="match status" value="1"/>
</dbReference>
<keyword evidence="6 7" id="KW-0472">Membrane</keyword>
<feature type="transmembrane region" description="Helical" evidence="7">
    <location>
        <begin position="55"/>
        <end position="78"/>
    </location>
</feature>
<dbReference type="Proteomes" id="UP001500467">
    <property type="component" value="Unassembled WGS sequence"/>
</dbReference>
<evidence type="ECO:0000256" key="2">
    <source>
        <dbReference type="ARBA" id="ARBA00022448"/>
    </source>
</evidence>
<protein>
    <submittedName>
        <fullName evidence="9">MFS transporter</fullName>
    </submittedName>
</protein>
<comment type="caution">
    <text evidence="9">The sequence shown here is derived from an EMBL/GenBank/DDBJ whole genome shotgun (WGS) entry which is preliminary data.</text>
</comment>
<feature type="transmembrane region" description="Helical" evidence="7">
    <location>
        <begin position="354"/>
        <end position="379"/>
    </location>
</feature>
<dbReference type="SUPFAM" id="SSF103473">
    <property type="entry name" value="MFS general substrate transporter"/>
    <property type="match status" value="1"/>
</dbReference>
<keyword evidence="4 7" id="KW-0812">Transmembrane</keyword>
<name>A0ABN1VQP6_9PSEU</name>
<dbReference type="InterPro" id="IPR020846">
    <property type="entry name" value="MFS_dom"/>
</dbReference>
<dbReference type="EMBL" id="BAAALM010000016">
    <property type="protein sequence ID" value="GAA1216892.1"/>
    <property type="molecule type" value="Genomic_DNA"/>
</dbReference>
<comment type="subcellular location">
    <subcellularLocation>
        <location evidence="1">Cell membrane</location>
        <topology evidence="1">Multi-pass membrane protein</topology>
    </subcellularLocation>
</comment>
<feature type="transmembrane region" description="Helical" evidence="7">
    <location>
        <begin position="90"/>
        <end position="113"/>
    </location>
</feature>
<evidence type="ECO:0000256" key="3">
    <source>
        <dbReference type="ARBA" id="ARBA00022475"/>
    </source>
</evidence>
<proteinExistence type="predicted"/>
<dbReference type="PANTHER" id="PTHR23513:SF6">
    <property type="entry name" value="MAJOR FACILITATOR SUPERFAMILY ASSOCIATED DOMAIN-CONTAINING PROTEIN"/>
    <property type="match status" value="1"/>
</dbReference>
<evidence type="ECO:0000256" key="6">
    <source>
        <dbReference type="ARBA" id="ARBA00023136"/>
    </source>
</evidence>
<dbReference type="CDD" id="cd06173">
    <property type="entry name" value="MFS_MefA_like"/>
    <property type="match status" value="1"/>
</dbReference>
<feature type="domain" description="Major facilitator superfamily (MFS) profile" evidence="8">
    <location>
        <begin position="229"/>
        <end position="417"/>
    </location>
</feature>
<feature type="transmembrane region" description="Helical" evidence="7">
    <location>
        <begin position="175"/>
        <end position="198"/>
    </location>
</feature>
<evidence type="ECO:0000313" key="9">
    <source>
        <dbReference type="EMBL" id="GAA1216892.1"/>
    </source>
</evidence>
<accession>A0ABN1VQP6</accession>
<feature type="transmembrane region" description="Helical" evidence="7">
    <location>
        <begin position="22"/>
        <end position="49"/>
    </location>
</feature>
<dbReference type="InterPro" id="IPR036259">
    <property type="entry name" value="MFS_trans_sf"/>
</dbReference>
<evidence type="ECO:0000256" key="4">
    <source>
        <dbReference type="ARBA" id="ARBA00022692"/>
    </source>
</evidence>
<dbReference type="PROSITE" id="PS50850">
    <property type="entry name" value="MFS"/>
    <property type="match status" value="1"/>
</dbReference>
<gene>
    <name evidence="9" type="ORF">GCM10009675_44020</name>
</gene>
<feature type="transmembrane region" description="Helical" evidence="7">
    <location>
        <begin position="232"/>
        <end position="254"/>
    </location>
</feature>
<sequence length="417" mass="43911">MSTTSSAPDEHKERPLRRNTDFLLLWTGAGASEFGAKMSVIAFPLLIIWHTGSPIGAGLVSFAGLLPVLLLQLPAGVLVDRWDRRRLMMVCDAIAAVGMLSVVLALLLGVAWLPHLLVVCFVEGACMVFYRLAERTAVRNVVAPTQLAAAMSQNEARSRAAGLLGQPAGSSLYAVLWWLPFLAAAVGHLIALGNLTGVKRPLQTERVKRRGELRAEVKEGFRWLWNQRFLRAATLVVAVTNFVGQIVTMAPLVVFKNTGVSAAVAGLVGLLGGVGGVLGALIASRVLRRFSLGSLIRLDLLVRCVLIPMMAFTTAVPLLLAPFAFMSLTGAMLNVGAGAYMARTVPDEKHGRAMSVMLLTAGGANSAGALTAGMLLGFLGPATTLLAVGGVLIAVTVAALLTPAVRNGPEWDEANPA</sequence>
<evidence type="ECO:0000256" key="1">
    <source>
        <dbReference type="ARBA" id="ARBA00004651"/>
    </source>
</evidence>
<reference evidence="9 10" key="1">
    <citation type="journal article" date="2019" name="Int. J. Syst. Evol. Microbiol.">
        <title>The Global Catalogue of Microorganisms (GCM) 10K type strain sequencing project: providing services to taxonomists for standard genome sequencing and annotation.</title>
        <authorList>
            <consortium name="The Broad Institute Genomics Platform"/>
            <consortium name="The Broad Institute Genome Sequencing Center for Infectious Disease"/>
            <person name="Wu L."/>
            <person name="Ma J."/>
        </authorList>
    </citation>
    <scope>NUCLEOTIDE SEQUENCE [LARGE SCALE GENOMIC DNA]</scope>
    <source>
        <strain evidence="9 10">JCM 13022</strain>
    </source>
</reference>
<evidence type="ECO:0000256" key="7">
    <source>
        <dbReference type="SAM" id="Phobius"/>
    </source>
</evidence>